<dbReference type="PANTHER" id="PTHR47331">
    <property type="entry name" value="PHD-TYPE DOMAIN-CONTAINING PROTEIN"/>
    <property type="match status" value="1"/>
</dbReference>
<accession>A0ABM1YA65</accession>
<reference evidence="2" key="1">
    <citation type="journal article" date="2015" name="Proc. Natl. Acad. Sci. U.S.A.">
        <title>Genome sequence of the Asian Tiger mosquito, Aedes albopictus, reveals insights into its biology, genetics, and evolution.</title>
        <authorList>
            <person name="Chen X.G."/>
            <person name="Jiang X."/>
            <person name="Gu J."/>
            <person name="Xu M."/>
            <person name="Wu Y."/>
            <person name="Deng Y."/>
            <person name="Zhang C."/>
            <person name="Bonizzoni M."/>
            <person name="Dermauw W."/>
            <person name="Vontas J."/>
            <person name="Armbruster P."/>
            <person name="Huang X."/>
            <person name="Yang Y."/>
            <person name="Zhang H."/>
            <person name="He W."/>
            <person name="Peng H."/>
            <person name="Liu Y."/>
            <person name="Wu K."/>
            <person name="Chen J."/>
            <person name="Lirakis M."/>
            <person name="Topalis P."/>
            <person name="Van Leeuwen T."/>
            <person name="Hall A.B."/>
            <person name="Jiang X."/>
            <person name="Thorpe C."/>
            <person name="Mueller R.L."/>
            <person name="Sun C."/>
            <person name="Waterhouse R.M."/>
            <person name="Yan G."/>
            <person name="Tu Z.J."/>
            <person name="Fang X."/>
            <person name="James A.A."/>
        </authorList>
    </citation>
    <scope>NUCLEOTIDE SEQUENCE [LARGE SCALE GENOMIC DNA]</scope>
    <source>
        <strain evidence="2">Foshan</strain>
    </source>
</reference>
<evidence type="ECO:0000313" key="2">
    <source>
        <dbReference type="Proteomes" id="UP000069940"/>
    </source>
</evidence>
<protein>
    <recommendedName>
        <fullName evidence="3">Reverse transcriptase domain-containing protein</fullName>
    </recommendedName>
</protein>
<dbReference type="Proteomes" id="UP000069940">
    <property type="component" value="Unassembled WGS sequence"/>
</dbReference>
<dbReference type="EnsemblMetazoa" id="AALFPA23_007248.R9599">
    <property type="protein sequence ID" value="AALFPA23_007248.P9599"/>
    <property type="gene ID" value="AALFPA23_007248"/>
</dbReference>
<dbReference type="SUPFAM" id="SSF56672">
    <property type="entry name" value="DNA/RNA polymerases"/>
    <property type="match status" value="1"/>
</dbReference>
<proteinExistence type="predicted"/>
<dbReference type="GeneID" id="134290230"/>
<name>A0ABM1YA65_AEDAL</name>
<evidence type="ECO:0008006" key="3">
    <source>
        <dbReference type="Google" id="ProtNLM"/>
    </source>
</evidence>
<keyword evidence="2" id="KW-1185">Reference proteome</keyword>
<dbReference type="PANTHER" id="PTHR47331:SF4">
    <property type="entry name" value="PEPTIDASE S1 DOMAIN-CONTAINING PROTEIN"/>
    <property type="match status" value="1"/>
</dbReference>
<dbReference type="Pfam" id="PF05380">
    <property type="entry name" value="Peptidase_A17"/>
    <property type="match status" value="1"/>
</dbReference>
<dbReference type="InterPro" id="IPR008042">
    <property type="entry name" value="Retrotrans_Pao"/>
</dbReference>
<dbReference type="InterPro" id="IPR043502">
    <property type="entry name" value="DNA/RNA_pol_sf"/>
</dbReference>
<reference evidence="1" key="2">
    <citation type="submission" date="2025-05" db="UniProtKB">
        <authorList>
            <consortium name="EnsemblMetazoa"/>
        </authorList>
    </citation>
    <scope>IDENTIFICATION</scope>
    <source>
        <strain evidence="1">Foshan</strain>
    </source>
</reference>
<evidence type="ECO:0000313" key="1">
    <source>
        <dbReference type="EnsemblMetazoa" id="AALFPA23_007248.P9599"/>
    </source>
</evidence>
<dbReference type="RefSeq" id="XP_062713287.1">
    <property type="nucleotide sequence ID" value="XM_062857303.1"/>
</dbReference>
<sequence>MYRQIVVAAMHQPLQRIFWRDSPEQPLKVYQLTTVTYGTASAPFLATRCLVQLAEDGHSEYPLGASTVKEDFYVDDVLSGDDTLGAAIERQKQVKELLAGAGFPIHKWCSNSDLMLEHIPESERESPKALEEQGINTVIKVLGILWDPRSDDFLFSIKSPNFDAESESNTKRSILSEIAKLYDPLGFLAPVIVLAKLLMQQLWRSKVGWDEPVEVEIAVQWAQLKASLEATNRMRIPRRVLIDGAVCYELHGFADASMSAYGACIFIRSVMDESAQLQLLCSKSKVAPLKAITIPRLELCAALLLARLVNKVLLSIQMPFHRVVLWSDSQIVLAWLRKSPDQLQVFVRNRVAAIREETSDFEWMYVRSEFNPADIVSRGQMPNELVKNEMWWHGPDFLSAVNFENKPPEEISEEDIPELRATPTVLPAIEKEEQLKVFSKYSSFRKLLRVIALVLRFASNCKKKDSASRVHKTIPTVAELS</sequence>
<organism evidence="1 2">
    <name type="scientific">Aedes albopictus</name>
    <name type="common">Asian tiger mosquito</name>
    <name type="synonym">Stegomyia albopicta</name>
    <dbReference type="NCBI Taxonomy" id="7160"/>
    <lineage>
        <taxon>Eukaryota</taxon>
        <taxon>Metazoa</taxon>
        <taxon>Ecdysozoa</taxon>
        <taxon>Arthropoda</taxon>
        <taxon>Hexapoda</taxon>
        <taxon>Insecta</taxon>
        <taxon>Pterygota</taxon>
        <taxon>Neoptera</taxon>
        <taxon>Endopterygota</taxon>
        <taxon>Diptera</taxon>
        <taxon>Nematocera</taxon>
        <taxon>Culicoidea</taxon>
        <taxon>Culicidae</taxon>
        <taxon>Culicinae</taxon>
        <taxon>Aedini</taxon>
        <taxon>Aedes</taxon>
        <taxon>Stegomyia</taxon>
    </lineage>
</organism>